<dbReference type="InParanoid" id="A0A0D0CNI3"/>
<dbReference type="Proteomes" id="UP000054538">
    <property type="component" value="Unassembled WGS sequence"/>
</dbReference>
<evidence type="ECO:0000313" key="1">
    <source>
        <dbReference type="EMBL" id="KIK72281.1"/>
    </source>
</evidence>
<dbReference type="EMBL" id="KN831008">
    <property type="protein sequence ID" value="KIK72281.1"/>
    <property type="molecule type" value="Genomic_DNA"/>
</dbReference>
<sequence>MDVYKIWLASAPSMKSIELAMLSGSPLKVFSRRGSGTWLAQGLQIQQSQIQLRLEASSAGPRSTELQRLALARKRDWLGAEIQSFLLYASFFMGQIDAHGPEQAEQDQEDWIDEIGSEDDAKVAFRNLDPHHAEDSHLPWVERPARTLEWIGWKKKN</sequence>
<dbReference type="HOGENOM" id="CLU_141767_0_0_1"/>
<accession>A0A0D0CNI3</accession>
<gene>
    <name evidence="1" type="ORF">PAXRUDRAFT_22168</name>
</gene>
<evidence type="ECO:0000313" key="2">
    <source>
        <dbReference type="Proteomes" id="UP000054538"/>
    </source>
</evidence>
<reference evidence="2" key="2">
    <citation type="submission" date="2015-01" db="EMBL/GenBank/DDBJ databases">
        <title>Evolutionary Origins and Diversification of the Mycorrhizal Mutualists.</title>
        <authorList>
            <consortium name="DOE Joint Genome Institute"/>
            <consortium name="Mycorrhizal Genomics Consortium"/>
            <person name="Kohler A."/>
            <person name="Kuo A."/>
            <person name="Nagy L.G."/>
            <person name="Floudas D."/>
            <person name="Copeland A."/>
            <person name="Barry K.W."/>
            <person name="Cichocki N."/>
            <person name="Veneault-Fourrey C."/>
            <person name="LaButti K."/>
            <person name="Lindquist E.A."/>
            <person name="Lipzen A."/>
            <person name="Lundell T."/>
            <person name="Morin E."/>
            <person name="Murat C."/>
            <person name="Riley R."/>
            <person name="Ohm R."/>
            <person name="Sun H."/>
            <person name="Tunlid A."/>
            <person name="Henrissat B."/>
            <person name="Grigoriev I.V."/>
            <person name="Hibbett D.S."/>
            <person name="Martin F."/>
        </authorList>
    </citation>
    <scope>NUCLEOTIDE SEQUENCE [LARGE SCALE GENOMIC DNA]</scope>
    <source>
        <strain evidence="2">Ve08.2h10</strain>
    </source>
</reference>
<dbReference type="AlphaFoldDB" id="A0A0D0CNI3"/>
<reference evidence="1 2" key="1">
    <citation type="submission" date="2014-04" db="EMBL/GenBank/DDBJ databases">
        <authorList>
            <consortium name="DOE Joint Genome Institute"/>
            <person name="Kuo A."/>
            <person name="Kohler A."/>
            <person name="Jargeat P."/>
            <person name="Nagy L.G."/>
            <person name="Floudas D."/>
            <person name="Copeland A."/>
            <person name="Barry K.W."/>
            <person name="Cichocki N."/>
            <person name="Veneault-Fourrey C."/>
            <person name="LaButti K."/>
            <person name="Lindquist E.A."/>
            <person name="Lipzen A."/>
            <person name="Lundell T."/>
            <person name="Morin E."/>
            <person name="Murat C."/>
            <person name="Sun H."/>
            <person name="Tunlid A."/>
            <person name="Henrissat B."/>
            <person name="Grigoriev I.V."/>
            <person name="Hibbett D.S."/>
            <person name="Martin F."/>
            <person name="Nordberg H.P."/>
            <person name="Cantor M.N."/>
            <person name="Hua S.X."/>
        </authorList>
    </citation>
    <scope>NUCLEOTIDE SEQUENCE [LARGE SCALE GENOMIC DNA]</scope>
    <source>
        <strain evidence="1 2">Ve08.2h10</strain>
    </source>
</reference>
<proteinExistence type="predicted"/>
<dbReference type="OrthoDB" id="2691046at2759"/>
<organism evidence="1 2">
    <name type="scientific">Paxillus rubicundulus Ve08.2h10</name>
    <dbReference type="NCBI Taxonomy" id="930991"/>
    <lineage>
        <taxon>Eukaryota</taxon>
        <taxon>Fungi</taxon>
        <taxon>Dikarya</taxon>
        <taxon>Basidiomycota</taxon>
        <taxon>Agaricomycotina</taxon>
        <taxon>Agaricomycetes</taxon>
        <taxon>Agaricomycetidae</taxon>
        <taxon>Boletales</taxon>
        <taxon>Paxilineae</taxon>
        <taxon>Paxillaceae</taxon>
        <taxon>Paxillus</taxon>
    </lineage>
</organism>
<name>A0A0D0CNI3_9AGAM</name>
<keyword evidence="2" id="KW-1185">Reference proteome</keyword>
<protein>
    <submittedName>
        <fullName evidence="1">Uncharacterized protein</fullName>
    </submittedName>
</protein>